<name>A0A183KSG1_9TREM</name>
<reference evidence="3" key="1">
    <citation type="submission" date="2016-06" db="UniProtKB">
        <authorList>
            <consortium name="WormBaseParasite"/>
        </authorList>
    </citation>
    <scope>IDENTIFICATION</scope>
</reference>
<proteinExistence type="predicted"/>
<sequence length="256" mass="28689">MRCLESAEVTYYRGNDLRPSMGIVLKNVGKSMVQIVDINDLSTHSRHADQIQFQEPGESVTISVANSNANEYILDNTESLSNTMSDRLRINLRRRPKQVVVYFKELLNRPAPLDSPNIEVVGPPTIEEISKAIRQIKSGKAPGPGNIPTETVKADVAVTPKMPNIVFCKIGDEEQAPTDWKESHPIKILKKGNETELTDCYTNKNMIYSVTQTEQEYKPLSHYSMFSMRHVESTPLTGINSLSSTTLVHLRNSNSE</sequence>
<dbReference type="WBParaSite" id="SCUD_0001800101-mRNA-1">
    <property type="protein sequence ID" value="SCUD_0001800101-mRNA-1"/>
    <property type="gene ID" value="SCUD_0001800101"/>
</dbReference>
<reference evidence="1 2" key="2">
    <citation type="submission" date="2018-11" db="EMBL/GenBank/DDBJ databases">
        <authorList>
            <consortium name="Pathogen Informatics"/>
        </authorList>
    </citation>
    <scope>NUCLEOTIDE SEQUENCE [LARGE SCALE GENOMIC DNA]</scope>
    <source>
        <strain evidence="1">Dakar</strain>
        <strain evidence="2">Dakar, Senegal</strain>
    </source>
</reference>
<dbReference type="Proteomes" id="UP000279833">
    <property type="component" value="Unassembled WGS sequence"/>
</dbReference>
<dbReference type="AlphaFoldDB" id="A0A183KSG1"/>
<gene>
    <name evidence="1" type="ORF">SCUD_LOCUS17998</name>
</gene>
<evidence type="ECO:0000313" key="3">
    <source>
        <dbReference type="WBParaSite" id="SCUD_0001800101-mRNA-1"/>
    </source>
</evidence>
<keyword evidence="2" id="KW-1185">Reference proteome</keyword>
<evidence type="ECO:0000313" key="1">
    <source>
        <dbReference type="EMBL" id="VDP64672.1"/>
    </source>
</evidence>
<organism evidence="3">
    <name type="scientific">Schistosoma curassoni</name>
    <dbReference type="NCBI Taxonomy" id="6186"/>
    <lineage>
        <taxon>Eukaryota</taxon>
        <taxon>Metazoa</taxon>
        <taxon>Spiralia</taxon>
        <taxon>Lophotrochozoa</taxon>
        <taxon>Platyhelminthes</taxon>
        <taxon>Trematoda</taxon>
        <taxon>Digenea</taxon>
        <taxon>Strigeidida</taxon>
        <taxon>Schistosomatoidea</taxon>
        <taxon>Schistosomatidae</taxon>
        <taxon>Schistosoma</taxon>
    </lineage>
</organism>
<dbReference type="EMBL" id="UZAK01040490">
    <property type="protein sequence ID" value="VDP64672.1"/>
    <property type="molecule type" value="Genomic_DNA"/>
</dbReference>
<evidence type="ECO:0000313" key="2">
    <source>
        <dbReference type="Proteomes" id="UP000279833"/>
    </source>
</evidence>
<accession>A0A183KSG1</accession>
<protein>
    <submittedName>
        <fullName evidence="3">Sperm-associated antigen 17</fullName>
    </submittedName>
</protein>